<dbReference type="InterPro" id="IPR036182">
    <property type="entry name" value="PCuAC_sf"/>
</dbReference>
<evidence type="ECO:0000256" key="2">
    <source>
        <dbReference type="SAM" id="SignalP"/>
    </source>
</evidence>
<feature type="chain" id="PRO_5039222624" description="Copper chaperone PCu(A)C" evidence="2">
    <location>
        <begin position="20"/>
        <end position="193"/>
    </location>
</feature>
<dbReference type="OrthoDB" id="9796962at2"/>
<feature type="compositionally biased region" description="Basic and acidic residues" evidence="1">
    <location>
        <begin position="178"/>
        <end position="193"/>
    </location>
</feature>
<dbReference type="PANTHER" id="PTHR36302:SF1">
    <property type="entry name" value="COPPER CHAPERONE PCU(A)C"/>
    <property type="match status" value="1"/>
</dbReference>
<evidence type="ECO:0008006" key="5">
    <source>
        <dbReference type="Google" id="ProtNLM"/>
    </source>
</evidence>
<dbReference type="PANTHER" id="PTHR36302">
    <property type="entry name" value="BLR7088 PROTEIN"/>
    <property type="match status" value="1"/>
</dbReference>
<feature type="region of interest" description="Disordered" evidence="1">
    <location>
        <begin position="26"/>
        <end position="48"/>
    </location>
</feature>
<feature type="signal peptide" evidence="2">
    <location>
        <begin position="1"/>
        <end position="19"/>
    </location>
</feature>
<proteinExistence type="predicted"/>
<dbReference type="PATRIC" id="fig|1544416.3.peg.595"/>
<dbReference type="PROSITE" id="PS51257">
    <property type="entry name" value="PROKAR_LIPOPROTEIN"/>
    <property type="match status" value="1"/>
</dbReference>
<dbReference type="RefSeq" id="WP_055121775.1">
    <property type="nucleotide sequence ID" value="NZ_LKST01000001.1"/>
</dbReference>
<dbReference type="Proteomes" id="UP000050517">
    <property type="component" value="Unassembled WGS sequence"/>
</dbReference>
<reference evidence="3 4" key="1">
    <citation type="submission" date="2015-10" db="EMBL/GenBank/DDBJ databases">
        <title>Corynebacteirum lowii and Corynebacterium oculi species nova, derived from human clinical disease and and emended description of Corynebacterium mastiditis.</title>
        <authorList>
            <person name="Bernard K."/>
            <person name="Pacheco A.L."/>
            <person name="Mcdougall C."/>
            <person name="Burtx T."/>
            <person name="Weibe D."/>
            <person name="Tyler S."/>
            <person name="Olson A.B."/>
            <person name="Cnockaert M."/>
            <person name="Eguchi H."/>
            <person name="Kuwahara T."/>
            <person name="Nakayama-Imaohji H."/>
            <person name="Boudewijins M."/>
            <person name="Van Hoecke F."/>
            <person name="Bernier A.-M."/>
            <person name="Vandamme P."/>
        </authorList>
    </citation>
    <scope>NUCLEOTIDE SEQUENCE [LARGE SCALE GENOMIC DNA]</scope>
    <source>
        <strain evidence="3 4">NML 130210</strain>
    </source>
</reference>
<dbReference type="Gene3D" id="2.60.40.1890">
    <property type="entry name" value="PCu(A)C copper chaperone"/>
    <property type="match status" value="1"/>
</dbReference>
<comment type="caution">
    <text evidence="3">The sequence shown here is derived from an EMBL/GenBank/DDBJ whole genome shotgun (WGS) entry which is preliminary data.</text>
</comment>
<dbReference type="SUPFAM" id="SSF110087">
    <property type="entry name" value="DR1885-like metal-binding protein"/>
    <property type="match status" value="1"/>
</dbReference>
<feature type="compositionally biased region" description="Low complexity" evidence="1">
    <location>
        <begin position="29"/>
        <end position="47"/>
    </location>
</feature>
<evidence type="ECO:0000313" key="4">
    <source>
        <dbReference type="Proteomes" id="UP000050517"/>
    </source>
</evidence>
<keyword evidence="4" id="KW-1185">Reference proteome</keyword>
<gene>
    <name evidence="3" type="ORF">Cocul_00597</name>
</gene>
<dbReference type="EMBL" id="LKST01000001">
    <property type="protein sequence ID" value="KQB85451.1"/>
    <property type="molecule type" value="Genomic_DNA"/>
</dbReference>
<protein>
    <recommendedName>
        <fullName evidence="5">Copper chaperone PCu(A)C</fullName>
    </recommendedName>
</protein>
<name>A0A0Q1AFP2_9CORY</name>
<keyword evidence="2" id="KW-0732">Signal</keyword>
<dbReference type="InterPro" id="IPR007410">
    <property type="entry name" value="LpqE-like"/>
</dbReference>
<sequence>MKAMKIGAGAMALALGLFAAGCSSNDEQSTASSAATSSATASDSSPSVRLDDAVVKAKGEDNDMTSIFGTLVNDTDKDITVESFTTSLGEAEYQMHEVVDGVMREKSGGFEVPAHGTHALQPGGDHMMVMGYAHPVAAGDEITVTLTLSDGSEVELDPIPVRSIGAGDENYGDLDGQGGHEDQAHGEHADHAH</sequence>
<evidence type="ECO:0000313" key="3">
    <source>
        <dbReference type="EMBL" id="KQB85451.1"/>
    </source>
</evidence>
<feature type="region of interest" description="Disordered" evidence="1">
    <location>
        <begin position="161"/>
        <end position="193"/>
    </location>
</feature>
<accession>A0A0Q1AFP2</accession>
<organism evidence="3 4">
    <name type="scientific">Corynebacterium oculi</name>
    <dbReference type="NCBI Taxonomy" id="1544416"/>
    <lineage>
        <taxon>Bacteria</taxon>
        <taxon>Bacillati</taxon>
        <taxon>Actinomycetota</taxon>
        <taxon>Actinomycetes</taxon>
        <taxon>Mycobacteriales</taxon>
        <taxon>Corynebacteriaceae</taxon>
        <taxon>Corynebacterium</taxon>
    </lineage>
</organism>
<dbReference type="AlphaFoldDB" id="A0A0Q1AFP2"/>
<dbReference type="Pfam" id="PF04314">
    <property type="entry name" value="PCuAC"/>
    <property type="match status" value="1"/>
</dbReference>
<evidence type="ECO:0000256" key="1">
    <source>
        <dbReference type="SAM" id="MobiDB-lite"/>
    </source>
</evidence>
<dbReference type="STRING" id="1544416.Cocul_00597"/>
<dbReference type="InterPro" id="IPR058248">
    <property type="entry name" value="Lxx211020-like"/>
</dbReference>